<feature type="signal peptide" evidence="1">
    <location>
        <begin position="1"/>
        <end position="20"/>
    </location>
</feature>
<protein>
    <submittedName>
        <fullName evidence="3">Membrane integrity-associated transporter subunit PqiC</fullName>
    </submittedName>
</protein>
<dbReference type="AlphaFoldDB" id="A0A940MMT1"/>
<gene>
    <name evidence="3" type="ORF">J5474_06805</name>
</gene>
<feature type="chain" id="PRO_5036957720" evidence="1">
    <location>
        <begin position="21"/>
        <end position="207"/>
    </location>
</feature>
<organism evidence="3 4">
    <name type="scientific">Sagittula salina</name>
    <dbReference type="NCBI Taxonomy" id="2820268"/>
    <lineage>
        <taxon>Bacteria</taxon>
        <taxon>Pseudomonadati</taxon>
        <taxon>Pseudomonadota</taxon>
        <taxon>Alphaproteobacteria</taxon>
        <taxon>Rhodobacterales</taxon>
        <taxon>Roseobacteraceae</taxon>
        <taxon>Sagittula</taxon>
    </lineage>
</organism>
<keyword evidence="1" id="KW-0732">Signal</keyword>
<reference evidence="3" key="1">
    <citation type="submission" date="2021-03" db="EMBL/GenBank/DDBJ databases">
        <title>Sagittula salina sp. nov. strain M10.9X isolated from the marine waste.</title>
        <authorList>
            <person name="Satari L."/>
            <person name="Molina-Menor E."/>
            <person name="Vidal-Verdu A."/>
            <person name="Pascual J."/>
            <person name="Pereto J."/>
            <person name="Porcar M."/>
        </authorList>
    </citation>
    <scope>NUCLEOTIDE SEQUENCE</scope>
    <source>
        <strain evidence="3">M10.9X</strain>
    </source>
</reference>
<dbReference type="Proteomes" id="UP000675940">
    <property type="component" value="Unassembled WGS sequence"/>
</dbReference>
<dbReference type="InterPro" id="IPR005586">
    <property type="entry name" value="ABC_trans_aux"/>
</dbReference>
<name>A0A940MMT1_9RHOB</name>
<dbReference type="PROSITE" id="PS51257">
    <property type="entry name" value="PROKAR_LIPOPROTEIN"/>
    <property type="match status" value="1"/>
</dbReference>
<accession>A0A940MMT1</accession>
<dbReference type="RefSeq" id="WP_209360062.1">
    <property type="nucleotide sequence ID" value="NZ_JAGISH010000003.1"/>
</dbReference>
<evidence type="ECO:0000256" key="1">
    <source>
        <dbReference type="SAM" id="SignalP"/>
    </source>
</evidence>
<dbReference type="EMBL" id="JAGISH010000003">
    <property type="protein sequence ID" value="MBP0482199.1"/>
    <property type="molecule type" value="Genomic_DNA"/>
</dbReference>
<dbReference type="SUPFAM" id="SSF159594">
    <property type="entry name" value="XCC0632-like"/>
    <property type="match status" value="1"/>
</dbReference>
<proteinExistence type="predicted"/>
<evidence type="ECO:0000313" key="3">
    <source>
        <dbReference type="EMBL" id="MBP0482199.1"/>
    </source>
</evidence>
<evidence type="ECO:0000313" key="4">
    <source>
        <dbReference type="Proteomes" id="UP000675940"/>
    </source>
</evidence>
<dbReference type="Pfam" id="PF03886">
    <property type="entry name" value="ABC_trans_aux"/>
    <property type="match status" value="1"/>
</dbReference>
<keyword evidence="4" id="KW-1185">Reference proteome</keyword>
<feature type="domain" description="ABC-type transport auxiliary lipoprotein component" evidence="2">
    <location>
        <begin position="38"/>
        <end position="197"/>
    </location>
</feature>
<comment type="caution">
    <text evidence="3">The sequence shown here is derived from an EMBL/GenBank/DDBJ whole genome shotgun (WGS) entry which is preliminary data.</text>
</comment>
<dbReference type="Gene3D" id="3.40.50.10610">
    <property type="entry name" value="ABC-type transport auxiliary lipoprotein component"/>
    <property type="match status" value="1"/>
</dbReference>
<sequence>MTLRIALRRAALTLGLAAMAGCSAISSIQSASTPLGTYELSPLPAVSDGTRRGRHHLEVAMPTATGALTSDRIVIKPTPLELQTLPDARWVNDAAAHFQLLLVRSLANSGRFSLVTSAGSGPSPDYVLMTDLQAFQAEVVGDKVRVVIRSTMTVLRDSDGAIVASRSFSSYVPVADTSAELVVGAFDAAMTRQLTEMVDWLADTRGL</sequence>
<evidence type="ECO:0000259" key="2">
    <source>
        <dbReference type="Pfam" id="PF03886"/>
    </source>
</evidence>